<sequence length="190" mass="20280">MIDVEKVKSAVTDLLLATGVGNDEHTEDTPGRVARAWAESLAGYDEDPAVHLRRRFPAPSDPGLVIVAGIRLVSTCAHHLLPITGVATVAYRPVTGSEVVGLSKLARVVHGYARRLQVQERIGYQVTTAVQEELSPVGAACFITAAHGCMEIRGVKEPASVTTTHAMSGQWVPGHPDVVAVLAEHAQIRR</sequence>
<evidence type="ECO:0000256" key="1">
    <source>
        <dbReference type="ARBA" id="ARBA00001052"/>
    </source>
</evidence>
<keyword evidence="6 9" id="KW-0378">Hydrolase</keyword>
<dbReference type="SUPFAM" id="SSF55620">
    <property type="entry name" value="Tetrahydrobiopterin biosynthesis enzymes-like"/>
    <property type="match status" value="1"/>
</dbReference>
<dbReference type="InterPro" id="IPR020602">
    <property type="entry name" value="GTP_CycHdrlase_I_dom"/>
</dbReference>
<accession>A0A4R8SPZ9</accession>
<dbReference type="GO" id="GO:0006730">
    <property type="term" value="P:one-carbon metabolic process"/>
    <property type="evidence" value="ECO:0007669"/>
    <property type="project" value="UniProtKB-KW"/>
</dbReference>
<dbReference type="GO" id="GO:0006729">
    <property type="term" value="P:tetrahydrobiopterin biosynthetic process"/>
    <property type="evidence" value="ECO:0007669"/>
    <property type="project" value="TreeGrafter"/>
</dbReference>
<reference evidence="9 10" key="1">
    <citation type="journal article" date="2019" name="Sci. Rep.">
        <title>Extended insight into the Mycobacterium chelonae-abscessus complex through whole genome sequencing of Mycobacterium salmoniphilum outbreak and Mycobacterium salmoniphilum-like strains.</title>
        <authorList>
            <person name="Behra P.R.K."/>
            <person name="Das S."/>
            <person name="Pettersson B.M.F."/>
            <person name="Shirreff L."/>
            <person name="DuCote T."/>
            <person name="Jacobsson K.G."/>
            <person name="Ennis D.G."/>
            <person name="Kirsebom L.A."/>
        </authorList>
    </citation>
    <scope>NUCLEOTIDE SEQUENCE [LARGE SCALE GENOMIC DNA]</scope>
    <source>
        <strain evidence="9 10">CCUG 60884</strain>
    </source>
</reference>
<dbReference type="Gene3D" id="3.30.1130.10">
    <property type="match status" value="1"/>
</dbReference>
<comment type="caution">
    <text evidence="9">The sequence shown here is derived from an EMBL/GenBank/DDBJ whole genome shotgun (WGS) entry which is preliminary data.</text>
</comment>
<evidence type="ECO:0000256" key="2">
    <source>
        <dbReference type="ARBA" id="ARBA00005080"/>
    </source>
</evidence>
<protein>
    <recommendedName>
        <fullName evidence="4">GTP cyclohydrolase 1</fullName>
        <ecNumber evidence="3">3.5.4.16</ecNumber>
    </recommendedName>
    <alternativeName>
        <fullName evidence="7">GTP cyclohydrolase I</fullName>
    </alternativeName>
</protein>
<dbReference type="PANTHER" id="PTHR11109">
    <property type="entry name" value="GTP CYCLOHYDROLASE I"/>
    <property type="match status" value="1"/>
</dbReference>
<dbReference type="AlphaFoldDB" id="A0A4R8SPZ9"/>
<dbReference type="PANTHER" id="PTHR11109:SF7">
    <property type="entry name" value="GTP CYCLOHYDROLASE 1"/>
    <property type="match status" value="1"/>
</dbReference>
<keyword evidence="5" id="KW-0554">One-carbon metabolism</keyword>
<comment type="pathway">
    <text evidence="2">Cofactor biosynthesis; 7,8-dihydroneopterin triphosphate biosynthesis; 7,8-dihydroneopterin triphosphate from GTP: step 1/1.</text>
</comment>
<dbReference type="InterPro" id="IPR043134">
    <property type="entry name" value="GTP-CH-I_N"/>
</dbReference>
<dbReference type="EC" id="3.5.4.16" evidence="3"/>
<evidence type="ECO:0000313" key="10">
    <source>
        <dbReference type="Proteomes" id="UP000294604"/>
    </source>
</evidence>
<dbReference type="NCBIfam" id="NF006826">
    <property type="entry name" value="PRK09347.1-3"/>
    <property type="match status" value="1"/>
</dbReference>
<dbReference type="EMBL" id="PECL01000012">
    <property type="protein sequence ID" value="TEA01173.1"/>
    <property type="molecule type" value="Genomic_DNA"/>
</dbReference>
<dbReference type="GO" id="GO:0005525">
    <property type="term" value="F:GTP binding"/>
    <property type="evidence" value="ECO:0007669"/>
    <property type="project" value="TreeGrafter"/>
</dbReference>
<evidence type="ECO:0000259" key="8">
    <source>
        <dbReference type="Pfam" id="PF01227"/>
    </source>
</evidence>
<evidence type="ECO:0000256" key="5">
    <source>
        <dbReference type="ARBA" id="ARBA00022563"/>
    </source>
</evidence>
<evidence type="ECO:0000256" key="3">
    <source>
        <dbReference type="ARBA" id="ARBA00012715"/>
    </source>
</evidence>
<dbReference type="Pfam" id="PF01227">
    <property type="entry name" value="GTP_cyclohydroI"/>
    <property type="match status" value="1"/>
</dbReference>
<dbReference type="InterPro" id="IPR043133">
    <property type="entry name" value="GTP-CH-I_C/QueF"/>
</dbReference>
<comment type="catalytic activity">
    <reaction evidence="1">
        <text>GTP + H2O = 7,8-dihydroneopterin 3'-triphosphate + formate + H(+)</text>
        <dbReference type="Rhea" id="RHEA:17473"/>
        <dbReference type="ChEBI" id="CHEBI:15377"/>
        <dbReference type="ChEBI" id="CHEBI:15378"/>
        <dbReference type="ChEBI" id="CHEBI:15740"/>
        <dbReference type="ChEBI" id="CHEBI:37565"/>
        <dbReference type="ChEBI" id="CHEBI:58462"/>
        <dbReference type="EC" id="3.5.4.16"/>
    </reaction>
</comment>
<evidence type="ECO:0000256" key="4">
    <source>
        <dbReference type="ARBA" id="ARBA00017272"/>
    </source>
</evidence>
<dbReference type="InterPro" id="IPR001474">
    <property type="entry name" value="GTP_CycHdrlase_I"/>
</dbReference>
<dbReference type="GO" id="GO:0005737">
    <property type="term" value="C:cytoplasm"/>
    <property type="evidence" value="ECO:0007669"/>
    <property type="project" value="TreeGrafter"/>
</dbReference>
<dbReference type="OrthoDB" id="3528008at2"/>
<dbReference type="GO" id="GO:0003934">
    <property type="term" value="F:GTP cyclohydrolase I activity"/>
    <property type="evidence" value="ECO:0007669"/>
    <property type="project" value="UniProtKB-EC"/>
</dbReference>
<evidence type="ECO:0000256" key="7">
    <source>
        <dbReference type="ARBA" id="ARBA00030854"/>
    </source>
</evidence>
<dbReference type="GO" id="GO:0008270">
    <property type="term" value="F:zinc ion binding"/>
    <property type="evidence" value="ECO:0007669"/>
    <property type="project" value="TreeGrafter"/>
</dbReference>
<evidence type="ECO:0000313" key="9">
    <source>
        <dbReference type="EMBL" id="TEA01173.1"/>
    </source>
</evidence>
<organism evidence="9 10">
    <name type="scientific">Mycobacteroides salmoniphilum</name>
    <dbReference type="NCBI Taxonomy" id="404941"/>
    <lineage>
        <taxon>Bacteria</taxon>
        <taxon>Bacillati</taxon>
        <taxon>Actinomycetota</taxon>
        <taxon>Actinomycetes</taxon>
        <taxon>Mycobacteriales</taxon>
        <taxon>Mycobacteriaceae</taxon>
        <taxon>Mycobacteroides</taxon>
    </lineage>
</organism>
<dbReference type="GO" id="GO:0046654">
    <property type="term" value="P:tetrahydrofolate biosynthetic process"/>
    <property type="evidence" value="ECO:0007669"/>
    <property type="project" value="InterPro"/>
</dbReference>
<gene>
    <name evidence="9" type="primary">folE_2</name>
    <name evidence="9" type="ORF">CCUG60884_03922</name>
</gene>
<dbReference type="Proteomes" id="UP000294604">
    <property type="component" value="Unassembled WGS sequence"/>
</dbReference>
<dbReference type="Gene3D" id="1.10.286.10">
    <property type="match status" value="1"/>
</dbReference>
<dbReference type="RefSeq" id="WP_134086531.1">
    <property type="nucleotide sequence ID" value="NZ_JAPDRC010000002.1"/>
</dbReference>
<evidence type="ECO:0000256" key="6">
    <source>
        <dbReference type="ARBA" id="ARBA00022801"/>
    </source>
</evidence>
<feature type="domain" description="GTP cyclohydrolase I" evidence="8">
    <location>
        <begin position="8"/>
        <end position="171"/>
    </location>
</feature>
<dbReference type="FunFam" id="3.30.1130.10:FF:000001">
    <property type="entry name" value="GTP cyclohydrolase 1"/>
    <property type="match status" value="1"/>
</dbReference>
<name>A0A4R8SPZ9_9MYCO</name>
<dbReference type="UniPathway" id="UPA00848">
    <property type="reaction ID" value="UER00151"/>
</dbReference>
<proteinExistence type="predicted"/>